<reference evidence="2 3" key="1">
    <citation type="submission" date="2013-08" db="EMBL/GenBank/DDBJ databases">
        <authorList>
            <person name="Weinstock G."/>
            <person name="Sodergren E."/>
            <person name="Wylie T."/>
            <person name="Fulton L."/>
            <person name="Fulton R."/>
            <person name="Fronick C."/>
            <person name="O'Laughlin M."/>
            <person name="Godfrey J."/>
            <person name="Miner T."/>
            <person name="Herter B."/>
            <person name="Appelbaum E."/>
            <person name="Cordes M."/>
            <person name="Lek S."/>
            <person name="Wollam A."/>
            <person name="Pepin K.H."/>
            <person name="Palsikar V.B."/>
            <person name="Mitreva M."/>
            <person name="Wilson R.K."/>
        </authorList>
    </citation>
    <scope>NUCLEOTIDE SEQUENCE [LARGE SCALE GENOMIC DNA]</scope>
    <source>
        <strain evidence="2 3">F0184</strain>
    </source>
</reference>
<feature type="region of interest" description="Disordered" evidence="1">
    <location>
        <begin position="1"/>
        <end position="21"/>
    </location>
</feature>
<dbReference type="PATRIC" id="fig|888019.4.peg.777"/>
<dbReference type="Proteomes" id="UP000017174">
    <property type="component" value="Unassembled WGS sequence"/>
</dbReference>
<evidence type="ECO:0000313" key="2">
    <source>
        <dbReference type="EMBL" id="ERT66548.1"/>
    </source>
</evidence>
<gene>
    <name evidence="2" type="ORF">HMPREF0742_00924</name>
</gene>
<dbReference type="AlphaFoldDB" id="U7V6Z0"/>
<accession>U7V6Z0</accession>
<organism evidence="2 3">
    <name type="scientific">Rothia aeria F0184</name>
    <dbReference type="NCBI Taxonomy" id="888019"/>
    <lineage>
        <taxon>Bacteria</taxon>
        <taxon>Bacillati</taxon>
        <taxon>Actinomycetota</taxon>
        <taxon>Actinomycetes</taxon>
        <taxon>Micrococcales</taxon>
        <taxon>Micrococcaceae</taxon>
        <taxon>Rothia</taxon>
    </lineage>
</organism>
<comment type="caution">
    <text evidence="2">The sequence shown here is derived from an EMBL/GenBank/DDBJ whole genome shotgun (WGS) entry which is preliminary data.</text>
</comment>
<evidence type="ECO:0000313" key="3">
    <source>
        <dbReference type="Proteomes" id="UP000017174"/>
    </source>
</evidence>
<proteinExistence type="predicted"/>
<evidence type="ECO:0000256" key="1">
    <source>
        <dbReference type="SAM" id="MobiDB-lite"/>
    </source>
</evidence>
<sequence>MDERGRGLPALLSSVRPTGSLSSADSEAAAVFTGEDSLVAAAAEDSLIVGELSCDFTELVVQALSTKTKATLADNGAAKRRGVNICILFSTVNNNAPQHHFSEYAAVWVVQHL</sequence>
<dbReference type="HOGENOM" id="CLU_2131676_0_0_11"/>
<protein>
    <submittedName>
        <fullName evidence="2">Uncharacterized protein</fullName>
    </submittedName>
</protein>
<name>U7V6Z0_9MICC</name>
<dbReference type="EMBL" id="AXZG01000034">
    <property type="protein sequence ID" value="ERT66548.1"/>
    <property type="molecule type" value="Genomic_DNA"/>
</dbReference>